<accession>A0ABY1W8P4</accession>
<reference evidence="1 2" key="1">
    <citation type="submission" date="2019-02" db="EMBL/GenBank/DDBJ databases">
        <title>WGS of Pseudoxanthomonas species novum from clinical isolates.</title>
        <authorList>
            <person name="Bernier A.-M."/>
            <person name="Bernard K."/>
            <person name="Vachon A."/>
        </authorList>
    </citation>
    <scope>NUCLEOTIDE SEQUENCE [LARGE SCALE GENOMIC DNA]</scope>
    <source>
        <strain evidence="2">NML 170316</strain>
    </source>
</reference>
<organism evidence="1 2">
    <name type="scientific">Pseudoxanthomonas winnipegensis</name>
    <dbReference type="NCBI Taxonomy" id="2480810"/>
    <lineage>
        <taxon>Bacteria</taxon>
        <taxon>Pseudomonadati</taxon>
        <taxon>Pseudomonadota</taxon>
        <taxon>Gammaproteobacteria</taxon>
        <taxon>Lysobacterales</taxon>
        <taxon>Lysobacteraceae</taxon>
        <taxon>Pseudoxanthomonas</taxon>
    </lineage>
</organism>
<gene>
    <name evidence="1" type="ORF">EA658_20885</name>
</gene>
<proteinExistence type="predicted"/>
<dbReference type="RefSeq" id="WP_005917922.1">
    <property type="nucleotide sequence ID" value="NZ_SHME01000012.1"/>
</dbReference>
<keyword evidence="2" id="KW-1185">Reference proteome</keyword>
<evidence type="ECO:0000313" key="2">
    <source>
        <dbReference type="Proteomes" id="UP000293089"/>
    </source>
</evidence>
<sequence>MAIQRKPPVRPAADPAEAFIEAAPDGAAAKTGKRANGRVYKARKVPVSFTVEQELLTAFDARAAELGLSRAAAMALAMSRLVRGELIVRGDQ</sequence>
<evidence type="ECO:0000313" key="1">
    <source>
        <dbReference type="EMBL" id="TAA16115.1"/>
    </source>
</evidence>
<protein>
    <submittedName>
        <fullName evidence="1">CopG family transcriptional regulator</fullName>
    </submittedName>
</protein>
<name>A0ABY1W8P4_9GAMM</name>
<dbReference type="EMBL" id="SHME01000012">
    <property type="protein sequence ID" value="TAA16115.1"/>
    <property type="molecule type" value="Genomic_DNA"/>
</dbReference>
<dbReference type="Proteomes" id="UP000293089">
    <property type="component" value="Unassembled WGS sequence"/>
</dbReference>
<comment type="caution">
    <text evidence="1">The sequence shown here is derived from an EMBL/GenBank/DDBJ whole genome shotgun (WGS) entry which is preliminary data.</text>
</comment>